<name>A0AAE1UL08_9EUCA</name>
<evidence type="ECO:0000256" key="1">
    <source>
        <dbReference type="SAM" id="MobiDB-lite"/>
    </source>
</evidence>
<accession>A0AAE1UL08</accession>
<gene>
    <name evidence="2" type="ORF">Pmani_004982</name>
</gene>
<organism evidence="2 3">
    <name type="scientific">Petrolisthes manimaculis</name>
    <dbReference type="NCBI Taxonomy" id="1843537"/>
    <lineage>
        <taxon>Eukaryota</taxon>
        <taxon>Metazoa</taxon>
        <taxon>Ecdysozoa</taxon>
        <taxon>Arthropoda</taxon>
        <taxon>Crustacea</taxon>
        <taxon>Multicrustacea</taxon>
        <taxon>Malacostraca</taxon>
        <taxon>Eumalacostraca</taxon>
        <taxon>Eucarida</taxon>
        <taxon>Decapoda</taxon>
        <taxon>Pleocyemata</taxon>
        <taxon>Anomura</taxon>
        <taxon>Galatheoidea</taxon>
        <taxon>Porcellanidae</taxon>
        <taxon>Petrolisthes</taxon>
    </lineage>
</organism>
<evidence type="ECO:0000313" key="2">
    <source>
        <dbReference type="EMBL" id="KAK4324381.1"/>
    </source>
</evidence>
<dbReference type="EMBL" id="JAWZYT010000366">
    <property type="protein sequence ID" value="KAK4324381.1"/>
    <property type="molecule type" value="Genomic_DNA"/>
</dbReference>
<comment type="caution">
    <text evidence="2">The sequence shown here is derived from an EMBL/GenBank/DDBJ whole genome shotgun (WGS) entry which is preliminary data.</text>
</comment>
<protein>
    <submittedName>
        <fullName evidence="2">Uncharacterized protein</fullName>
    </submittedName>
</protein>
<evidence type="ECO:0000313" key="3">
    <source>
        <dbReference type="Proteomes" id="UP001292094"/>
    </source>
</evidence>
<reference evidence="2" key="1">
    <citation type="submission" date="2023-11" db="EMBL/GenBank/DDBJ databases">
        <title>Genome assemblies of two species of porcelain crab, Petrolisthes cinctipes and Petrolisthes manimaculis (Anomura: Porcellanidae).</title>
        <authorList>
            <person name="Angst P."/>
        </authorList>
    </citation>
    <scope>NUCLEOTIDE SEQUENCE</scope>
    <source>
        <strain evidence="2">PB745_02</strain>
        <tissue evidence="2">Gill</tissue>
    </source>
</reference>
<keyword evidence="3" id="KW-1185">Reference proteome</keyword>
<dbReference type="Proteomes" id="UP001292094">
    <property type="component" value="Unassembled WGS sequence"/>
</dbReference>
<feature type="region of interest" description="Disordered" evidence="1">
    <location>
        <begin position="24"/>
        <end position="105"/>
    </location>
</feature>
<feature type="compositionally biased region" description="Gly residues" evidence="1">
    <location>
        <begin position="91"/>
        <end position="105"/>
    </location>
</feature>
<proteinExistence type="predicted"/>
<dbReference type="AlphaFoldDB" id="A0AAE1UL08"/>
<sequence>MGDVEVGQRDPNRNRGIFVVQLERDVSGNWTKKTKNQTPPPTTFPHHHHHAHTQASSRPQDNAHARIHRPPSPLCRLYRRCTVGRGKEGVGGEGEGTGGKSGKEK</sequence>